<proteinExistence type="inferred from homology"/>
<dbReference type="SUPFAM" id="SSF51695">
    <property type="entry name" value="PLC-like phosphodiesterases"/>
    <property type="match status" value="1"/>
</dbReference>
<dbReference type="PANTHER" id="PTHR31571:SF5">
    <property type="entry name" value="ALTERED INHERITANCE OF MITOCHONDRIA PROTEIN 6"/>
    <property type="match status" value="1"/>
</dbReference>
<dbReference type="PANTHER" id="PTHR31571">
    <property type="entry name" value="ALTERED INHERITANCE OF MITOCHONDRIA PROTEIN 6"/>
    <property type="match status" value="1"/>
</dbReference>
<dbReference type="InterPro" id="IPR051236">
    <property type="entry name" value="HAT_RTT109-like"/>
</dbReference>
<evidence type="ECO:0000256" key="2">
    <source>
        <dbReference type="SAM" id="SignalP"/>
    </source>
</evidence>
<name>A0A0H2U4K1_MAGP6</name>
<evidence type="ECO:0008006" key="4">
    <source>
        <dbReference type="Google" id="ProtNLM"/>
    </source>
</evidence>
<organism evidence="3">
    <name type="scientific">Magnaporthiopsis poae (strain ATCC 64411 / 73-15)</name>
    <name type="common">Kentucky bluegrass fungus</name>
    <name type="synonym">Magnaporthe poae</name>
    <dbReference type="NCBI Taxonomy" id="644358"/>
    <lineage>
        <taxon>Eukaryota</taxon>
        <taxon>Fungi</taxon>
        <taxon>Dikarya</taxon>
        <taxon>Ascomycota</taxon>
        <taxon>Pezizomycotina</taxon>
        <taxon>Sordariomycetes</taxon>
        <taxon>Sordariomycetidae</taxon>
        <taxon>Magnaporthales</taxon>
        <taxon>Magnaporthaceae</taxon>
        <taxon>Magnaporthiopsis</taxon>
    </lineage>
</organism>
<reference evidence="3" key="1">
    <citation type="submission" date="2010-05" db="EMBL/GenBank/DDBJ databases">
        <title>The Genome Sequence of Magnaporthe poae strain ATCC 64411.</title>
        <authorList>
            <consortium name="The Broad Institute Genome Sequencing Platform"/>
            <consortium name="Broad Institute Genome Sequencing Center for Infectious Disease"/>
            <person name="Ma L.-J."/>
            <person name="Dead R."/>
            <person name="Young S."/>
            <person name="Zeng Q."/>
            <person name="Koehrsen M."/>
            <person name="Alvarado L."/>
            <person name="Berlin A."/>
            <person name="Chapman S.B."/>
            <person name="Chen Z."/>
            <person name="Freedman E."/>
            <person name="Gellesch M."/>
            <person name="Goldberg J."/>
            <person name="Griggs A."/>
            <person name="Gujja S."/>
            <person name="Heilman E.R."/>
            <person name="Heiman D."/>
            <person name="Hepburn T."/>
            <person name="Howarth C."/>
            <person name="Jen D."/>
            <person name="Larson L."/>
            <person name="Mehta T."/>
            <person name="Neiman D."/>
            <person name="Pearson M."/>
            <person name="Roberts A."/>
            <person name="Saif S."/>
            <person name="Shea T."/>
            <person name="Shenoy N."/>
            <person name="Sisk P."/>
            <person name="Stolte C."/>
            <person name="Sykes S."/>
            <person name="Walk T."/>
            <person name="White J."/>
            <person name="Yandava C."/>
            <person name="Haas B."/>
            <person name="Nusbaum C."/>
            <person name="Birren B."/>
        </authorList>
    </citation>
    <scope>NUCLEOTIDE SEQUENCE</scope>
    <source>
        <strain evidence="3">ATCC 64411</strain>
    </source>
</reference>
<dbReference type="EMBL" id="GL876967">
    <property type="protein sequence ID" value="KLU84469.1"/>
    <property type="molecule type" value="Genomic_DNA"/>
</dbReference>
<dbReference type="VEuPathDB" id="FungiDB:MAPG_03511"/>
<feature type="chain" id="PRO_5005202595" description="Altered inheritance of mitochondria protein 6" evidence="2">
    <location>
        <begin position="25"/>
        <end position="175"/>
    </location>
</feature>
<evidence type="ECO:0000256" key="1">
    <source>
        <dbReference type="ARBA" id="ARBA00008858"/>
    </source>
</evidence>
<dbReference type="GO" id="GO:0008081">
    <property type="term" value="F:phosphoric diester hydrolase activity"/>
    <property type="evidence" value="ECO:0007669"/>
    <property type="project" value="InterPro"/>
</dbReference>
<dbReference type="AlphaFoldDB" id="A0A0H2U4K1"/>
<dbReference type="OrthoDB" id="4153866at2759"/>
<evidence type="ECO:0000313" key="3">
    <source>
        <dbReference type="EMBL" id="KLU84469.1"/>
    </source>
</evidence>
<keyword evidence="2" id="KW-0732">Signal</keyword>
<protein>
    <recommendedName>
        <fullName evidence="4">Altered inheritance of mitochondria protein 6</fullName>
    </recommendedName>
</protein>
<dbReference type="InterPro" id="IPR017946">
    <property type="entry name" value="PLC-like_Pdiesterase_TIM-brl"/>
</dbReference>
<feature type="signal peptide" evidence="2">
    <location>
        <begin position="1"/>
        <end position="24"/>
    </location>
</feature>
<reference evidence="3" key="2">
    <citation type="submission" date="2011-03" db="EMBL/GenBank/DDBJ databases">
        <title>Annotation of Magnaporthe poae ATCC 64411.</title>
        <authorList>
            <person name="Ma L.-J."/>
            <person name="Dead R."/>
            <person name="Young S.K."/>
            <person name="Zeng Q."/>
            <person name="Gargeya S."/>
            <person name="Fitzgerald M."/>
            <person name="Haas B."/>
            <person name="Abouelleil A."/>
            <person name="Alvarado L."/>
            <person name="Arachchi H.M."/>
            <person name="Berlin A."/>
            <person name="Brown A."/>
            <person name="Chapman S.B."/>
            <person name="Chen Z."/>
            <person name="Dunbar C."/>
            <person name="Freedman E."/>
            <person name="Gearin G."/>
            <person name="Gellesch M."/>
            <person name="Goldberg J."/>
            <person name="Griggs A."/>
            <person name="Gujja S."/>
            <person name="Heiman D."/>
            <person name="Howarth C."/>
            <person name="Larson L."/>
            <person name="Lui A."/>
            <person name="MacDonald P.J.P."/>
            <person name="Mehta T."/>
            <person name="Montmayeur A."/>
            <person name="Murphy C."/>
            <person name="Neiman D."/>
            <person name="Pearson M."/>
            <person name="Priest M."/>
            <person name="Roberts A."/>
            <person name="Saif S."/>
            <person name="Shea T."/>
            <person name="Shenoy N."/>
            <person name="Sisk P."/>
            <person name="Stolte C."/>
            <person name="Sykes S."/>
            <person name="Yandava C."/>
            <person name="Wortman J."/>
            <person name="Nusbaum C."/>
            <person name="Birren B."/>
        </authorList>
    </citation>
    <scope>NUCLEOTIDE SEQUENCE</scope>
    <source>
        <strain evidence="3">ATCC 64411</strain>
    </source>
</reference>
<dbReference type="GO" id="GO:0006629">
    <property type="term" value="P:lipid metabolic process"/>
    <property type="evidence" value="ECO:0007669"/>
    <property type="project" value="InterPro"/>
</dbReference>
<feature type="non-terminal residue" evidence="3">
    <location>
        <position position="175"/>
    </location>
</feature>
<sequence>MLGPLTAIALVAAASLALPTHAIAAPDGQLQKILDGARNDPLYSYPTSLTRDIVPKPIHSHNDYWRDVPFYTALSHGCVSIEADVWLYDNNGSQQLLVGHDRSSLSANRTFDALYVQPILSVLRRQNPQHRFVQTSTRNGVYDTNPAQTLYLFVDVKTDGRATWPVVVEALAPLR</sequence>
<comment type="similarity">
    <text evidence="1">Belongs to the AIM6 family.</text>
</comment>
<accession>A0A0H2U4K1</accession>
<gene>
    <name evidence="3" type="ORF">MAPG_03511</name>
</gene>